<evidence type="ECO:0000313" key="2">
    <source>
        <dbReference type="EMBL" id="OJF10721.1"/>
    </source>
</evidence>
<keyword evidence="1" id="KW-0472">Membrane</keyword>
<feature type="transmembrane region" description="Helical" evidence="1">
    <location>
        <begin position="158"/>
        <end position="176"/>
    </location>
</feature>
<sequence length="310" mass="32450">MIRLTTGPRLKNVLTVLRWALNIVALICIGMYFFEYRTAIRQAAAEFETQTILAAMATIVIGLLPGAWAWQRLCARRLPGVTPLQGILVYLRSAVGKYTPGGVLTFVVQQRLLGRHGSSPAMLVQIFVGAALAGCLSAGLLGLPAAFALAEDGSDKRWIVAGCLLVGLVLILGYRARRRPIVLKLWTRAGLPPPLPFAQATLLLAGAAGLTGVHLAVLGGDTGGGAVFLISAYALSTIFGLAFAVLPGAVGVRDGALLFILATQLAPADAAMLALLSRALIVAGDVIGASLSALVLRLTRSTLHLERNTS</sequence>
<organism evidence="2 3">
    <name type="scientific">Couchioplanes caeruleus subsp. caeruleus</name>
    <dbReference type="NCBI Taxonomy" id="56427"/>
    <lineage>
        <taxon>Bacteria</taxon>
        <taxon>Bacillati</taxon>
        <taxon>Actinomycetota</taxon>
        <taxon>Actinomycetes</taxon>
        <taxon>Micromonosporales</taxon>
        <taxon>Micromonosporaceae</taxon>
        <taxon>Couchioplanes</taxon>
    </lineage>
</organism>
<dbReference type="RefSeq" id="WP_071808772.1">
    <property type="nucleotide sequence ID" value="NZ_MEIA01000461.1"/>
</dbReference>
<evidence type="ECO:0000313" key="3">
    <source>
        <dbReference type="Proteomes" id="UP000182486"/>
    </source>
</evidence>
<keyword evidence="3" id="KW-1185">Reference proteome</keyword>
<feature type="transmembrane region" description="Helical" evidence="1">
    <location>
        <begin position="223"/>
        <end position="244"/>
    </location>
</feature>
<dbReference type="Proteomes" id="UP000182486">
    <property type="component" value="Unassembled WGS sequence"/>
</dbReference>
<dbReference type="EMBL" id="MEIA01000461">
    <property type="protein sequence ID" value="OJF10721.1"/>
    <property type="molecule type" value="Genomic_DNA"/>
</dbReference>
<feature type="transmembrane region" description="Helical" evidence="1">
    <location>
        <begin position="197"/>
        <end position="217"/>
    </location>
</feature>
<keyword evidence="1" id="KW-1133">Transmembrane helix</keyword>
<feature type="transmembrane region" description="Helical" evidence="1">
    <location>
        <begin position="52"/>
        <end position="70"/>
    </location>
</feature>
<evidence type="ECO:0008006" key="4">
    <source>
        <dbReference type="Google" id="ProtNLM"/>
    </source>
</evidence>
<feature type="transmembrane region" description="Helical" evidence="1">
    <location>
        <begin position="280"/>
        <end position="298"/>
    </location>
</feature>
<evidence type="ECO:0000256" key="1">
    <source>
        <dbReference type="SAM" id="Phobius"/>
    </source>
</evidence>
<feature type="transmembrane region" description="Helical" evidence="1">
    <location>
        <begin position="12"/>
        <end position="32"/>
    </location>
</feature>
<keyword evidence="1" id="KW-0812">Transmembrane</keyword>
<dbReference type="AlphaFoldDB" id="A0A1K0FD20"/>
<protein>
    <recommendedName>
        <fullName evidence="4">Lysylphosphatidylglycerol synthase-like protein</fullName>
    </recommendedName>
</protein>
<feature type="transmembrane region" description="Helical" evidence="1">
    <location>
        <begin position="256"/>
        <end position="274"/>
    </location>
</feature>
<reference evidence="2 3" key="1">
    <citation type="submission" date="2016-09" db="EMBL/GenBank/DDBJ databases">
        <title>Couchioplanes caeruleus draft genome sequence.</title>
        <authorList>
            <person name="Sheehan J."/>
            <person name="Caffrey P."/>
        </authorList>
    </citation>
    <scope>NUCLEOTIDE SEQUENCE [LARGE SCALE GENOMIC DNA]</scope>
    <source>
        <strain evidence="2 3">DSM 43634</strain>
    </source>
</reference>
<gene>
    <name evidence="2" type="ORF">BG844_30435</name>
</gene>
<proteinExistence type="predicted"/>
<name>A0A1K0FD20_9ACTN</name>
<feature type="transmembrane region" description="Helical" evidence="1">
    <location>
        <begin position="121"/>
        <end position="146"/>
    </location>
</feature>
<comment type="caution">
    <text evidence="2">The sequence shown here is derived from an EMBL/GenBank/DDBJ whole genome shotgun (WGS) entry which is preliminary data.</text>
</comment>
<accession>A0A1K0FD20</accession>